<evidence type="ECO:0000313" key="2">
    <source>
        <dbReference type="Proteomes" id="UP000886501"/>
    </source>
</evidence>
<dbReference type="Proteomes" id="UP000886501">
    <property type="component" value="Unassembled WGS sequence"/>
</dbReference>
<keyword evidence="2" id="KW-1185">Reference proteome</keyword>
<accession>A0ACB6ZMJ6</accession>
<organism evidence="1 2">
    <name type="scientific">Thelephora ganbajun</name>
    <name type="common">Ganba fungus</name>
    <dbReference type="NCBI Taxonomy" id="370292"/>
    <lineage>
        <taxon>Eukaryota</taxon>
        <taxon>Fungi</taxon>
        <taxon>Dikarya</taxon>
        <taxon>Basidiomycota</taxon>
        <taxon>Agaricomycotina</taxon>
        <taxon>Agaricomycetes</taxon>
        <taxon>Thelephorales</taxon>
        <taxon>Thelephoraceae</taxon>
        <taxon>Thelephora</taxon>
    </lineage>
</organism>
<gene>
    <name evidence="1" type="ORF">BDM02DRAFT_1285593</name>
</gene>
<reference evidence="1" key="1">
    <citation type="submission" date="2019-10" db="EMBL/GenBank/DDBJ databases">
        <authorList>
            <consortium name="DOE Joint Genome Institute"/>
            <person name="Kuo A."/>
            <person name="Miyauchi S."/>
            <person name="Kiss E."/>
            <person name="Drula E."/>
            <person name="Kohler A."/>
            <person name="Sanchez-Garcia M."/>
            <person name="Andreopoulos B."/>
            <person name="Barry K.W."/>
            <person name="Bonito G."/>
            <person name="Buee M."/>
            <person name="Carver A."/>
            <person name="Chen C."/>
            <person name="Cichocki N."/>
            <person name="Clum A."/>
            <person name="Culley D."/>
            <person name="Crous P.W."/>
            <person name="Fauchery L."/>
            <person name="Girlanda M."/>
            <person name="Hayes R."/>
            <person name="Keri Z."/>
            <person name="Labutti K."/>
            <person name="Lipzen A."/>
            <person name="Lombard V."/>
            <person name="Magnuson J."/>
            <person name="Maillard F."/>
            <person name="Morin E."/>
            <person name="Murat C."/>
            <person name="Nolan M."/>
            <person name="Ohm R."/>
            <person name="Pangilinan J."/>
            <person name="Pereira M."/>
            <person name="Perotto S."/>
            <person name="Peter M."/>
            <person name="Riley R."/>
            <person name="Sitrit Y."/>
            <person name="Stielow B."/>
            <person name="Szollosi G."/>
            <person name="Zifcakova L."/>
            <person name="Stursova M."/>
            <person name="Spatafora J.W."/>
            <person name="Tedersoo L."/>
            <person name="Vaario L.-M."/>
            <person name="Yamada A."/>
            <person name="Yan M."/>
            <person name="Wang P."/>
            <person name="Xu J."/>
            <person name="Bruns T."/>
            <person name="Baldrian P."/>
            <person name="Vilgalys R."/>
            <person name="Henrissat B."/>
            <person name="Grigoriev I.V."/>
            <person name="Hibbett D."/>
            <person name="Nagy L.G."/>
            <person name="Martin F.M."/>
        </authorList>
    </citation>
    <scope>NUCLEOTIDE SEQUENCE</scope>
    <source>
        <strain evidence="1">P2</strain>
    </source>
</reference>
<evidence type="ECO:0000313" key="1">
    <source>
        <dbReference type="EMBL" id="KAF9650658.1"/>
    </source>
</evidence>
<protein>
    <submittedName>
        <fullName evidence="1">Uncharacterized protein</fullName>
    </submittedName>
</protein>
<proteinExistence type="predicted"/>
<comment type="caution">
    <text evidence="1">The sequence shown here is derived from an EMBL/GenBank/DDBJ whole genome shotgun (WGS) entry which is preliminary data.</text>
</comment>
<sequence length="97" mass="10640">MTGKERGKSKRESEDATEASSTAVELNPIGTGPPTIEVSDLPEQPPNPDTGTPLPDDPNVLKENVKGLKNQLRRHKQQVLPFCPSTTHRVYAAIVRR</sequence>
<dbReference type="EMBL" id="MU117982">
    <property type="protein sequence ID" value="KAF9650658.1"/>
    <property type="molecule type" value="Genomic_DNA"/>
</dbReference>
<reference evidence="1" key="2">
    <citation type="journal article" date="2020" name="Nat. Commun.">
        <title>Large-scale genome sequencing of mycorrhizal fungi provides insights into the early evolution of symbiotic traits.</title>
        <authorList>
            <person name="Miyauchi S."/>
            <person name="Kiss E."/>
            <person name="Kuo A."/>
            <person name="Drula E."/>
            <person name="Kohler A."/>
            <person name="Sanchez-Garcia M."/>
            <person name="Morin E."/>
            <person name="Andreopoulos B."/>
            <person name="Barry K.W."/>
            <person name="Bonito G."/>
            <person name="Buee M."/>
            <person name="Carver A."/>
            <person name="Chen C."/>
            <person name="Cichocki N."/>
            <person name="Clum A."/>
            <person name="Culley D."/>
            <person name="Crous P.W."/>
            <person name="Fauchery L."/>
            <person name="Girlanda M."/>
            <person name="Hayes R.D."/>
            <person name="Keri Z."/>
            <person name="LaButti K."/>
            <person name="Lipzen A."/>
            <person name="Lombard V."/>
            <person name="Magnuson J."/>
            <person name="Maillard F."/>
            <person name="Murat C."/>
            <person name="Nolan M."/>
            <person name="Ohm R.A."/>
            <person name="Pangilinan J."/>
            <person name="Pereira M.F."/>
            <person name="Perotto S."/>
            <person name="Peter M."/>
            <person name="Pfister S."/>
            <person name="Riley R."/>
            <person name="Sitrit Y."/>
            <person name="Stielow J.B."/>
            <person name="Szollosi G."/>
            <person name="Zifcakova L."/>
            <person name="Stursova M."/>
            <person name="Spatafora J.W."/>
            <person name="Tedersoo L."/>
            <person name="Vaario L.M."/>
            <person name="Yamada A."/>
            <person name="Yan M."/>
            <person name="Wang P."/>
            <person name="Xu J."/>
            <person name="Bruns T."/>
            <person name="Baldrian P."/>
            <person name="Vilgalys R."/>
            <person name="Dunand C."/>
            <person name="Henrissat B."/>
            <person name="Grigoriev I.V."/>
            <person name="Hibbett D."/>
            <person name="Nagy L.G."/>
            <person name="Martin F.M."/>
        </authorList>
    </citation>
    <scope>NUCLEOTIDE SEQUENCE</scope>
    <source>
        <strain evidence="1">P2</strain>
    </source>
</reference>
<name>A0ACB6ZMJ6_THEGA</name>